<organism evidence="2 3">
    <name type="scientific">Arachis hypogaea</name>
    <name type="common">Peanut</name>
    <dbReference type="NCBI Taxonomy" id="3818"/>
    <lineage>
        <taxon>Eukaryota</taxon>
        <taxon>Viridiplantae</taxon>
        <taxon>Streptophyta</taxon>
        <taxon>Embryophyta</taxon>
        <taxon>Tracheophyta</taxon>
        <taxon>Spermatophyta</taxon>
        <taxon>Magnoliopsida</taxon>
        <taxon>eudicotyledons</taxon>
        <taxon>Gunneridae</taxon>
        <taxon>Pentapetalae</taxon>
        <taxon>rosids</taxon>
        <taxon>fabids</taxon>
        <taxon>Fabales</taxon>
        <taxon>Fabaceae</taxon>
        <taxon>Papilionoideae</taxon>
        <taxon>50 kb inversion clade</taxon>
        <taxon>dalbergioids sensu lato</taxon>
        <taxon>Dalbergieae</taxon>
        <taxon>Pterocarpus clade</taxon>
        <taxon>Arachis</taxon>
    </lineage>
</organism>
<dbReference type="Proteomes" id="UP000289738">
    <property type="component" value="Chromosome B07"/>
</dbReference>
<evidence type="ECO:0000259" key="1">
    <source>
        <dbReference type="Pfam" id="PF10536"/>
    </source>
</evidence>
<comment type="caution">
    <text evidence="2">The sequence shown here is derived from an EMBL/GenBank/DDBJ whole genome shotgun (WGS) entry which is preliminary data.</text>
</comment>
<evidence type="ECO:0000313" key="3">
    <source>
        <dbReference type="Proteomes" id="UP000289738"/>
    </source>
</evidence>
<dbReference type="InterPro" id="IPR044824">
    <property type="entry name" value="MAIN-like"/>
</dbReference>
<dbReference type="AlphaFoldDB" id="A0A444YCC3"/>
<proteinExistence type="predicted"/>
<dbReference type="PANTHER" id="PTHR46033:SF8">
    <property type="entry name" value="PROTEIN MAINTENANCE OF MERISTEMS-LIKE"/>
    <property type="match status" value="1"/>
</dbReference>
<protein>
    <recommendedName>
        <fullName evidence="1">Aminotransferase-like plant mobile domain-containing protein</fullName>
    </recommendedName>
</protein>
<name>A0A444YCC3_ARAHY</name>
<feature type="domain" description="Aminotransferase-like plant mobile" evidence="1">
    <location>
        <begin position="62"/>
        <end position="127"/>
    </location>
</feature>
<dbReference type="OrthoDB" id="1936739at2759"/>
<reference evidence="2 3" key="1">
    <citation type="submission" date="2019-01" db="EMBL/GenBank/DDBJ databases">
        <title>Sequencing of cultivated peanut Arachis hypogaea provides insights into genome evolution and oil improvement.</title>
        <authorList>
            <person name="Chen X."/>
        </authorList>
    </citation>
    <scope>NUCLEOTIDE SEQUENCE [LARGE SCALE GENOMIC DNA]</scope>
    <source>
        <strain evidence="3">cv. Fuhuasheng</strain>
        <tissue evidence="2">Leaves</tissue>
    </source>
</reference>
<dbReference type="PANTHER" id="PTHR46033">
    <property type="entry name" value="PROTEIN MAIN-LIKE 2"/>
    <property type="match status" value="1"/>
</dbReference>
<dbReference type="GO" id="GO:0010073">
    <property type="term" value="P:meristem maintenance"/>
    <property type="evidence" value="ECO:0007669"/>
    <property type="project" value="InterPro"/>
</dbReference>
<dbReference type="Pfam" id="PF10536">
    <property type="entry name" value="PMD"/>
    <property type="match status" value="1"/>
</dbReference>
<dbReference type="EMBL" id="SDMP01000017">
    <property type="protein sequence ID" value="RYQ99577.1"/>
    <property type="molecule type" value="Genomic_DNA"/>
</dbReference>
<accession>A0A444YCC3</accession>
<gene>
    <name evidence="2" type="ORF">Ahy_B07g087522</name>
</gene>
<evidence type="ECO:0000313" key="2">
    <source>
        <dbReference type="EMBL" id="RYQ99577.1"/>
    </source>
</evidence>
<dbReference type="InterPro" id="IPR019557">
    <property type="entry name" value="AminoTfrase-like_pln_mobile"/>
</dbReference>
<sequence length="137" mass="16122">MVDWNYDWPLVSTLVERWQSESHHIFHMSCGKMMMIILNDVAYQMGLNIDEDPISGCIDLRGMLFPDASDSRLHMRWLPLLEDLDCYGQLSWDSANLAQLYHQRCRATDYRQPNLGRCKWLLQSWAYISSHPELPAF</sequence>
<keyword evidence="3" id="KW-1185">Reference proteome</keyword>